<feature type="transmembrane region" description="Helical" evidence="5">
    <location>
        <begin position="51"/>
        <end position="71"/>
    </location>
</feature>
<evidence type="ECO:0000256" key="4">
    <source>
        <dbReference type="ARBA" id="ARBA00048988"/>
    </source>
</evidence>
<evidence type="ECO:0000256" key="1">
    <source>
        <dbReference type="ARBA" id="ARBA00007816"/>
    </source>
</evidence>
<keyword evidence="5" id="KW-1133">Transmembrane helix</keyword>
<evidence type="ECO:0000313" key="8">
    <source>
        <dbReference type="Proteomes" id="UP000321408"/>
    </source>
</evidence>
<dbReference type="SUPFAM" id="SSF52540">
    <property type="entry name" value="P-loop containing nucleoside triphosphate hydrolases"/>
    <property type="match status" value="1"/>
</dbReference>
<dbReference type="EMBL" id="CP042905">
    <property type="protein sequence ID" value="QEE14850.1"/>
    <property type="molecule type" value="Genomic_DNA"/>
</dbReference>
<dbReference type="RefSeq" id="WP_147661789.1">
    <property type="nucleotide sequence ID" value="NZ_CP042905.2"/>
</dbReference>
<keyword evidence="7" id="KW-0547">Nucleotide-binding</keyword>
<evidence type="ECO:0000256" key="5">
    <source>
        <dbReference type="SAM" id="Phobius"/>
    </source>
</evidence>
<keyword evidence="7" id="KW-0067">ATP-binding</keyword>
<dbReference type="GO" id="GO:0043139">
    <property type="term" value="F:5'-3' DNA helicase activity"/>
    <property type="evidence" value="ECO:0007669"/>
    <property type="project" value="UniProtKB-EC"/>
</dbReference>
<dbReference type="GeneID" id="41328674"/>
<dbReference type="InterPro" id="IPR002789">
    <property type="entry name" value="HerA_central"/>
</dbReference>
<sequence>MENLSIMYVLVIKGDLWFYISILADLLGIFLIIVQHCAIQNNFLIRLKEVSIFYEFTFLFSLIFWGLKLIYFLEIDFLLISITTVIFLYNFLLNIFLKHKKIPSLNLKKPDFKDYKNGEINLGTILYNREILRQFKLNIEDLKRHIIIYGQTGTGKTTFLNNFLHHFEKIYPNIHFILFEFKGEYGDLMKDIKSINVIRPGLNFFFNPFDNDIFPKENYVEILFDALKSCQIIESNSDFSPQMEKVLIDALRIVCSDKNKQSWEYFFKILDSYAKKNKNNIPQLNQTIISITNRLRRYYDGPLKSLFDFSLKTKKISDLLKQNYIIDLGSILNLGGSKEDVIFFANLVLKWIWEYNMKKKPTNELEHLTIFEDASYIASKKMLETTKISTYLEDIAMLLRGKGEALITLTTTLDISKNIIRNSGSKFFFKFNEKNEDVIHFLGFRSNIPLKTNELTTGYCLAKIDSIPDAFLLKIRNTNKKKKLKRKTKNLKKKDDLKIIKKSEESKKIKENDLIEKKHILGSTSLKFINDRIQNMLKIAENLIKQKKYDQCVKKVFLAYKELIMKYRNFIKIPEFTTIANFYEKLKMDFYWKYSILCKNTLFYIKLRENYKKTKKITLNEASMSLDKLKIIFYKFQELANNNLKNNHEKNEGTNMCNQEFKSEKNNCGYNVNLYYFHRIIGPELFHQIGSTSFSENMNTQIPKYMDINMGEMNVSIENFCFYINIFEIESQWARGNKELLEFVIFYDQEKLSEKDISKKIKNLARSFVSKLKSINSLYFAFYIDDSEKLKGNREKITKEAKLLKKELLEFYQIINKSNFTRNPIKIKKEFEHGNLFPIFMKIENEIQKLLIKENSHTN</sequence>
<evidence type="ECO:0000256" key="3">
    <source>
        <dbReference type="ARBA" id="ARBA00048954"/>
    </source>
</evidence>
<dbReference type="PANTHER" id="PTHR42957">
    <property type="entry name" value="HELICASE MJ1565-RELATED"/>
    <property type="match status" value="1"/>
</dbReference>
<reference evidence="7 8" key="2">
    <citation type="journal article" date="2024" name="Int. J. Syst. Evol. Microbiol.">
        <title>Promethearchaeum syntrophicum gen. nov., sp. nov., an anaerobic, obligately syntrophic archaeon, the first isolate of the lineage 'Asgard' archaea, and proposal of the new archaeal phylum Promethearchaeota phyl. nov. and kingdom Promethearchaeati regn. nov.</title>
        <authorList>
            <person name="Imachi H."/>
            <person name="Nobu M.K."/>
            <person name="Kato S."/>
            <person name="Takaki Y."/>
            <person name="Miyazaki M."/>
            <person name="Miyata M."/>
            <person name="Ogawara M."/>
            <person name="Saito Y."/>
            <person name="Sakai S."/>
            <person name="Tahara Y.O."/>
            <person name="Takano Y."/>
            <person name="Tasumi E."/>
            <person name="Uematsu K."/>
            <person name="Yoshimura T."/>
            <person name="Itoh T."/>
            <person name="Ohkuma M."/>
            <person name="Takai K."/>
        </authorList>
    </citation>
    <scope>NUCLEOTIDE SEQUENCE [LARGE SCALE GENOMIC DNA]</scope>
    <source>
        <strain evidence="7 8">MK-D1</strain>
    </source>
</reference>
<organism evidence="7 8">
    <name type="scientific">Promethearchaeum syntrophicum</name>
    <dbReference type="NCBI Taxonomy" id="2594042"/>
    <lineage>
        <taxon>Archaea</taxon>
        <taxon>Promethearchaeati</taxon>
        <taxon>Promethearchaeota</taxon>
        <taxon>Promethearchaeia</taxon>
        <taxon>Promethearchaeales</taxon>
        <taxon>Promethearchaeaceae</taxon>
        <taxon>Promethearchaeum</taxon>
    </lineage>
</organism>
<comment type="catalytic activity">
    <reaction evidence="3">
        <text>ATP + H2O = ADP + phosphate + H(+)</text>
        <dbReference type="Rhea" id="RHEA:13065"/>
        <dbReference type="ChEBI" id="CHEBI:15377"/>
        <dbReference type="ChEBI" id="CHEBI:15378"/>
        <dbReference type="ChEBI" id="CHEBI:30616"/>
        <dbReference type="ChEBI" id="CHEBI:43474"/>
        <dbReference type="ChEBI" id="CHEBI:456216"/>
        <dbReference type="EC" id="5.6.2.3"/>
    </reaction>
</comment>
<dbReference type="GO" id="GO:0043138">
    <property type="term" value="F:3'-5' DNA helicase activity"/>
    <property type="evidence" value="ECO:0007669"/>
    <property type="project" value="UniProtKB-EC"/>
</dbReference>
<dbReference type="PANTHER" id="PTHR42957:SF1">
    <property type="entry name" value="HELICASE MJ1565-RELATED"/>
    <property type="match status" value="1"/>
</dbReference>
<accession>A0A5B9D7Y6</accession>
<dbReference type="InterPro" id="IPR027417">
    <property type="entry name" value="P-loop_NTPase"/>
</dbReference>
<feature type="transmembrane region" description="Helical" evidence="5">
    <location>
        <begin position="16"/>
        <end position="39"/>
    </location>
</feature>
<comment type="catalytic activity">
    <reaction evidence="2">
        <text>Couples ATP hydrolysis with the unwinding of duplex DNA by translocating in the 3'-5' direction.</text>
        <dbReference type="EC" id="5.6.2.4"/>
    </reaction>
</comment>
<dbReference type="OrthoDB" id="107033at2157"/>
<feature type="transmembrane region" description="Helical" evidence="5">
    <location>
        <begin position="77"/>
        <end position="97"/>
    </location>
</feature>
<protein>
    <submittedName>
        <fullName evidence="7">ATP-binding protein</fullName>
    </submittedName>
</protein>
<keyword evidence="8" id="KW-1185">Reference proteome</keyword>
<proteinExistence type="inferred from homology"/>
<evidence type="ECO:0000256" key="2">
    <source>
        <dbReference type="ARBA" id="ARBA00034617"/>
    </source>
</evidence>
<dbReference type="KEGG" id="psyt:DSAG12_00668"/>
<evidence type="ECO:0000313" key="7">
    <source>
        <dbReference type="EMBL" id="QEE14850.1"/>
    </source>
</evidence>
<keyword evidence="5" id="KW-0812">Transmembrane</keyword>
<comment type="catalytic activity">
    <reaction evidence="4">
        <text>ATP + H2O = ADP + phosphate + H(+)</text>
        <dbReference type="Rhea" id="RHEA:13065"/>
        <dbReference type="ChEBI" id="CHEBI:15377"/>
        <dbReference type="ChEBI" id="CHEBI:15378"/>
        <dbReference type="ChEBI" id="CHEBI:30616"/>
        <dbReference type="ChEBI" id="CHEBI:43474"/>
        <dbReference type="ChEBI" id="CHEBI:456216"/>
        <dbReference type="EC" id="5.6.2.4"/>
    </reaction>
</comment>
<keyword evidence="5" id="KW-0472">Membrane</keyword>
<feature type="domain" description="Helicase HerA central" evidence="6">
    <location>
        <begin position="120"/>
        <end position="333"/>
    </location>
</feature>
<name>A0A5B9D7Y6_9ARCH</name>
<dbReference type="InterPro" id="IPR008571">
    <property type="entry name" value="HerA-like"/>
</dbReference>
<reference evidence="7 8" key="1">
    <citation type="journal article" date="2020" name="Nature">
        <title>Isolation of an archaeon at the prokaryote-eukaryote interface.</title>
        <authorList>
            <person name="Imachi H."/>
            <person name="Nobu M.K."/>
            <person name="Nakahara N."/>
            <person name="Morono Y."/>
            <person name="Ogawara M."/>
            <person name="Takaki Y."/>
            <person name="Takano Y."/>
            <person name="Uematsu K."/>
            <person name="Ikuta T."/>
            <person name="Ito M."/>
            <person name="Matsui Y."/>
            <person name="Miyazaki M."/>
            <person name="Murata K."/>
            <person name="Saito Y."/>
            <person name="Sakai S."/>
            <person name="Song C."/>
            <person name="Tasumi E."/>
            <person name="Yamanaka Y."/>
            <person name="Yamaguchi T."/>
            <person name="Kamagata Y."/>
            <person name="Tamaki H."/>
            <person name="Takai K."/>
        </authorList>
    </citation>
    <scope>NUCLEOTIDE SEQUENCE [LARGE SCALE GENOMIC DNA]</scope>
    <source>
        <strain evidence="7 8">MK-D1</strain>
    </source>
</reference>
<dbReference type="AlphaFoldDB" id="A0A5B9D7Y6"/>
<gene>
    <name evidence="7" type="ORF">DSAG12_00668</name>
</gene>
<evidence type="ECO:0000259" key="6">
    <source>
        <dbReference type="Pfam" id="PF01935"/>
    </source>
</evidence>
<comment type="similarity">
    <text evidence="1">Belongs to the HerA family.</text>
</comment>
<dbReference type="Proteomes" id="UP000321408">
    <property type="component" value="Chromosome"/>
</dbReference>
<dbReference type="Pfam" id="PF01935">
    <property type="entry name" value="DUF87"/>
    <property type="match status" value="1"/>
</dbReference>
<dbReference type="Gene3D" id="3.40.50.300">
    <property type="entry name" value="P-loop containing nucleotide triphosphate hydrolases"/>
    <property type="match status" value="2"/>
</dbReference>